<evidence type="ECO:0000313" key="1">
    <source>
        <dbReference type="EMBL" id="KKQ98853.1"/>
    </source>
</evidence>
<comment type="caution">
    <text evidence="1">The sequence shown here is derived from an EMBL/GenBank/DDBJ whole genome shotgun (WGS) entry which is preliminary data.</text>
</comment>
<gene>
    <name evidence="1" type="ORF">UT24_C0033G0008</name>
</gene>
<proteinExistence type="predicted"/>
<evidence type="ECO:0000313" key="2">
    <source>
        <dbReference type="Proteomes" id="UP000033881"/>
    </source>
</evidence>
<dbReference type="STRING" id="1618574.UT24_C0033G0008"/>
<protein>
    <submittedName>
        <fullName evidence="1">Uncharacterized protein</fullName>
    </submittedName>
</protein>
<reference evidence="1 2" key="1">
    <citation type="journal article" date="2015" name="Nature">
        <title>rRNA introns, odd ribosomes, and small enigmatic genomes across a large radiation of phyla.</title>
        <authorList>
            <person name="Brown C.T."/>
            <person name="Hug L.A."/>
            <person name="Thomas B.C."/>
            <person name="Sharon I."/>
            <person name="Castelle C.J."/>
            <person name="Singh A."/>
            <person name="Wilkins M.J."/>
            <person name="Williams K.H."/>
            <person name="Banfield J.F."/>
        </authorList>
    </citation>
    <scope>NUCLEOTIDE SEQUENCE [LARGE SCALE GENOMIC DNA]</scope>
</reference>
<sequence>MKRPKPKFRINDLVVREGLEYEVVDVVWEKGTSQWICWLRGFGHDVPEDELELVKEQEAKDGTCC</sequence>
<name>A0A0G0M3V8_9BACT</name>
<dbReference type="Proteomes" id="UP000033881">
    <property type="component" value="Unassembled WGS sequence"/>
</dbReference>
<dbReference type="AlphaFoldDB" id="A0A0G0M3V8"/>
<accession>A0A0G0M3V8</accession>
<organism evidence="1 2">
    <name type="scientific">Candidatus Woesebacteria bacterium GW2011_GWB1_39_12</name>
    <dbReference type="NCBI Taxonomy" id="1618574"/>
    <lineage>
        <taxon>Bacteria</taxon>
        <taxon>Candidatus Woeseibacteriota</taxon>
    </lineage>
</organism>
<dbReference type="EMBL" id="LBWB01000033">
    <property type="protein sequence ID" value="KKQ98853.1"/>
    <property type="molecule type" value="Genomic_DNA"/>
</dbReference>